<dbReference type="GO" id="GO:0005524">
    <property type="term" value="F:ATP binding"/>
    <property type="evidence" value="ECO:0007669"/>
    <property type="project" value="UniProtKB-KW"/>
</dbReference>
<evidence type="ECO:0000313" key="12">
    <source>
        <dbReference type="Proteomes" id="UP000291189"/>
    </source>
</evidence>
<dbReference type="GO" id="GO:0000155">
    <property type="term" value="F:phosphorelay sensor kinase activity"/>
    <property type="evidence" value="ECO:0007669"/>
    <property type="project" value="InterPro"/>
</dbReference>
<dbReference type="Proteomes" id="UP000291189">
    <property type="component" value="Unassembled WGS sequence"/>
</dbReference>
<evidence type="ECO:0000256" key="7">
    <source>
        <dbReference type="ARBA" id="ARBA00022840"/>
    </source>
</evidence>
<dbReference type="Gene3D" id="1.20.5.1930">
    <property type="match status" value="1"/>
</dbReference>
<dbReference type="Gene3D" id="3.30.565.10">
    <property type="entry name" value="Histidine kinase-like ATPase, C-terminal domain"/>
    <property type="match status" value="1"/>
</dbReference>
<feature type="transmembrane region" description="Helical" evidence="9">
    <location>
        <begin position="113"/>
        <end position="129"/>
    </location>
</feature>
<proteinExistence type="predicted"/>
<dbReference type="AlphaFoldDB" id="A0A4Q5JAG9"/>
<evidence type="ECO:0000256" key="8">
    <source>
        <dbReference type="ARBA" id="ARBA00023012"/>
    </source>
</evidence>
<dbReference type="GO" id="GO:0016020">
    <property type="term" value="C:membrane"/>
    <property type="evidence" value="ECO:0007669"/>
    <property type="project" value="InterPro"/>
</dbReference>
<sequence length="383" mass="40325">MDRNRLPQRLPLGQLLDAVVAAAFCVVGLVEVLGQPLAEDVVEGPVALNVVTVLLGTLPLAVRRRAPLGVSLVLYGVLAGRALVADPLELYATYLALLVATYTVASYAPLRDALLSAAVSVLALAVAVVQGSGTDAAPDPVASLVLFGTVWLVGRVVGVRNERAAALLHARDEHAAEAVAAERARIAREMHDVVSHSLAAIVMQSSGARNVLDRDPDRVRDSLGAIERSARQGLEEMRRLLGLLGEEDDGSLQPQPGLARLDDLVADVRATGPDVTLQVHGELSDLPPAVDVSAYRVLQEALTNVMKHARAAHVRVDVRRLGDCLELEVVDDGTAEPDELGALAGSGRGLVGMRERVRVLGGSVETGSREPGPGFRVAARIPV</sequence>
<keyword evidence="9" id="KW-1133">Transmembrane helix</keyword>
<dbReference type="PANTHER" id="PTHR24421:SF10">
    <property type="entry name" value="NITRATE_NITRITE SENSOR PROTEIN NARQ"/>
    <property type="match status" value="1"/>
</dbReference>
<dbReference type="InterPro" id="IPR036890">
    <property type="entry name" value="HATPase_C_sf"/>
</dbReference>
<feature type="transmembrane region" description="Helical" evidence="9">
    <location>
        <begin position="68"/>
        <end position="85"/>
    </location>
</feature>
<dbReference type="OrthoDB" id="227596at2"/>
<feature type="transmembrane region" description="Helical" evidence="9">
    <location>
        <begin position="91"/>
        <end position="108"/>
    </location>
</feature>
<evidence type="ECO:0000256" key="3">
    <source>
        <dbReference type="ARBA" id="ARBA00022553"/>
    </source>
</evidence>
<dbReference type="Pfam" id="PF07730">
    <property type="entry name" value="HisKA_3"/>
    <property type="match status" value="1"/>
</dbReference>
<keyword evidence="12" id="KW-1185">Reference proteome</keyword>
<dbReference type="InterPro" id="IPR055558">
    <property type="entry name" value="DUF7134"/>
</dbReference>
<evidence type="ECO:0000256" key="4">
    <source>
        <dbReference type="ARBA" id="ARBA00022679"/>
    </source>
</evidence>
<dbReference type="EC" id="2.7.13.3" evidence="2"/>
<comment type="caution">
    <text evidence="11">The sequence shown here is derived from an EMBL/GenBank/DDBJ whole genome shotgun (WGS) entry which is preliminary data.</text>
</comment>
<keyword evidence="6 11" id="KW-0418">Kinase</keyword>
<evidence type="ECO:0000256" key="6">
    <source>
        <dbReference type="ARBA" id="ARBA00022777"/>
    </source>
</evidence>
<protein>
    <recommendedName>
        <fullName evidence="2">histidine kinase</fullName>
        <ecNumber evidence="2">2.7.13.3</ecNumber>
    </recommendedName>
</protein>
<dbReference type="RefSeq" id="WP_129984927.1">
    <property type="nucleotide sequence ID" value="NZ_SDPU01000001.1"/>
</dbReference>
<organism evidence="11 12">
    <name type="scientific">Nocardioides iriomotensis</name>
    <dbReference type="NCBI Taxonomy" id="715784"/>
    <lineage>
        <taxon>Bacteria</taxon>
        <taxon>Bacillati</taxon>
        <taxon>Actinomycetota</taxon>
        <taxon>Actinomycetes</taxon>
        <taxon>Propionibacteriales</taxon>
        <taxon>Nocardioidaceae</taxon>
        <taxon>Nocardioides</taxon>
    </lineage>
</organism>
<feature type="domain" description="Histidine kinase" evidence="10">
    <location>
        <begin position="296"/>
        <end position="383"/>
    </location>
</feature>
<keyword evidence="8" id="KW-0902">Two-component regulatory system</keyword>
<dbReference type="EMBL" id="SDPU01000001">
    <property type="protein sequence ID" value="RYU15644.1"/>
    <property type="molecule type" value="Genomic_DNA"/>
</dbReference>
<dbReference type="InterPro" id="IPR050482">
    <property type="entry name" value="Sensor_HK_TwoCompSys"/>
</dbReference>
<feature type="transmembrane region" description="Helical" evidence="9">
    <location>
        <begin position="12"/>
        <end position="30"/>
    </location>
</feature>
<keyword evidence="3" id="KW-0597">Phosphoprotein</keyword>
<name>A0A4Q5JAG9_9ACTN</name>
<feature type="transmembrane region" description="Helical" evidence="9">
    <location>
        <begin position="141"/>
        <end position="158"/>
    </location>
</feature>
<keyword evidence="5" id="KW-0547">Nucleotide-binding</keyword>
<dbReference type="InterPro" id="IPR003594">
    <property type="entry name" value="HATPase_dom"/>
</dbReference>
<evidence type="ECO:0000256" key="2">
    <source>
        <dbReference type="ARBA" id="ARBA00012438"/>
    </source>
</evidence>
<dbReference type="PROSITE" id="PS50109">
    <property type="entry name" value="HIS_KIN"/>
    <property type="match status" value="1"/>
</dbReference>
<evidence type="ECO:0000256" key="5">
    <source>
        <dbReference type="ARBA" id="ARBA00022741"/>
    </source>
</evidence>
<keyword evidence="4" id="KW-0808">Transferase</keyword>
<evidence type="ECO:0000313" key="11">
    <source>
        <dbReference type="EMBL" id="RYU15644.1"/>
    </source>
</evidence>
<dbReference type="SUPFAM" id="SSF55874">
    <property type="entry name" value="ATPase domain of HSP90 chaperone/DNA topoisomerase II/histidine kinase"/>
    <property type="match status" value="1"/>
</dbReference>
<keyword evidence="7" id="KW-0067">ATP-binding</keyword>
<accession>A0A4Q5JAG9</accession>
<dbReference type="Pfam" id="PF23539">
    <property type="entry name" value="DUF7134"/>
    <property type="match status" value="1"/>
</dbReference>
<evidence type="ECO:0000259" key="10">
    <source>
        <dbReference type="PROSITE" id="PS50109"/>
    </source>
</evidence>
<evidence type="ECO:0000256" key="1">
    <source>
        <dbReference type="ARBA" id="ARBA00000085"/>
    </source>
</evidence>
<dbReference type="CDD" id="cd16917">
    <property type="entry name" value="HATPase_UhpB-NarQ-NarX-like"/>
    <property type="match status" value="1"/>
</dbReference>
<dbReference type="GO" id="GO:0046983">
    <property type="term" value="F:protein dimerization activity"/>
    <property type="evidence" value="ECO:0007669"/>
    <property type="project" value="InterPro"/>
</dbReference>
<dbReference type="InterPro" id="IPR005467">
    <property type="entry name" value="His_kinase_dom"/>
</dbReference>
<reference evidence="11 12" key="1">
    <citation type="submission" date="2019-01" db="EMBL/GenBank/DDBJ databases">
        <title>Nocardioides guangzhouensis sp. nov., an actinobacterium isolated from soil.</title>
        <authorList>
            <person name="Fu Y."/>
            <person name="Cai Y."/>
            <person name="Lin Z."/>
            <person name="Chen P."/>
        </authorList>
    </citation>
    <scope>NUCLEOTIDE SEQUENCE [LARGE SCALE GENOMIC DNA]</scope>
    <source>
        <strain evidence="11 12">NBRC 105384</strain>
    </source>
</reference>
<feature type="transmembrane region" description="Helical" evidence="9">
    <location>
        <begin position="42"/>
        <end position="61"/>
    </location>
</feature>
<comment type="catalytic activity">
    <reaction evidence="1">
        <text>ATP + protein L-histidine = ADP + protein N-phospho-L-histidine.</text>
        <dbReference type="EC" id="2.7.13.3"/>
    </reaction>
</comment>
<gene>
    <name evidence="11" type="ORF">ETU37_00560</name>
</gene>
<dbReference type="PANTHER" id="PTHR24421">
    <property type="entry name" value="NITRATE/NITRITE SENSOR PROTEIN NARX-RELATED"/>
    <property type="match status" value="1"/>
</dbReference>
<keyword evidence="9" id="KW-0472">Membrane</keyword>
<dbReference type="Pfam" id="PF02518">
    <property type="entry name" value="HATPase_c"/>
    <property type="match status" value="1"/>
</dbReference>
<dbReference type="InterPro" id="IPR011712">
    <property type="entry name" value="Sig_transdc_His_kin_sub3_dim/P"/>
</dbReference>
<evidence type="ECO:0000256" key="9">
    <source>
        <dbReference type="SAM" id="Phobius"/>
    </source>
</evidence>
<keyword evidence="9" id="KW-0812">Transmembrane</keyword>